<dbReference type="KEGG" id="clup:CLUP02_10915"/>
<dbReference type="EMBL" id="CP019477">
    <property type="protein sequence ID" value="UQC85418.1"/>
    <property type="molecule type" value="Genomic_DNA"/>
</dbReference>
<evidence type="ECO:0000313" key="2">
    <source>
        <dbReference type="Proteomes" id="UP000830671"/>
    </source>
</evidence>
<dbReference type="Proteomes" id="UP000830671">
    <property type="component" value="Chromosome 5"/>
</dbReference>
<name>A0A9Q8WJ05_9PEZI</name>
<protein>
    <submittedName>
        <fullName evidence="1">Uncharacterized protein</fullName>
    </submittedName>
</protein>
<dbReference type="AlphaFoldDB" id="A0A9Q8WJ05"/>
<sequence length="512" mass="56448">MAPTAKFQLSLTLRTLLGLWKGNRLRNPPPLSGSSAPPTRAATNCSLAVFVPMKYGVSRDPEASQASMELAGGAEPRECPPARVLSRLVVVAGSPLARRHSIRDGAPRPASPRLPGITDVPGSSWLELCQARFTCIGMIINYNHGIKKSSQSNTQGLNWKCRLQANLTVLLANCIRPELSKQKGNKGSDGAYRLFSTFKATKVSAYVGFLGVGREGSYLEKFCGGCDFICQVTWVGVMTQRASFQHHANAHRMRKFRLEAIGLELSSFEDVYPRCCGQNQHGSGFDVAKWLGVDIYSRSIFPRCYERSSSDPDSFSGSVNKRNFFTSLRVGPGVWNLMGYDCSKRLLSSRGGELFGFPVPSVDAVFCMNHLTSHVKPAWFIWPDSRDDLPRQSVRGKDSFWINRPVRDVALMDVSDRSGPATSLPPYMIACFACQWCNTFIHYRLQGRNLVDVGRSDPAPGSPSLTGCARRTLSGPCTPVLHRRGVMKLQKFLHGEFTLAVIPTYPGIADWT</sequence>
<dbReference type="RefSeq" id="XP_049147032.1">
    <property type="nucleotide sequence ID" value="XM_049289887.1"/>
</dbReference>
<gene>
    <name evidence="1" type="ORF">CLUP02_10915</name>
</gene>
<proteinExistence type="predicted"/>
<accession>A0A9Q8WJ05</accession>
<keyword evidence="2" id="KW-1185">Reference proteome</keyword>
<evidence type="ECO:0000313" key="1">
    <source>
        <dbReference type="EMBL" id="UQC85418.1"/>
    </source>
</evidence>
<organism evidence="1 2">
    <name type="scientific">Colletotrichum lupini</name>
    <dbReference type="NCBI Taxonomy" id="145971"/>
    <lineage>
        <taxon>Eukaryota</taxon>
        <taxon>Fungi</taxon>
        <taxon>Dikarya</taxon>
        <taxon>Ascomycota</taxon>
        <taxon>Pezizomycotina</taxon>
        <taxon>Sordariomycetes</taxon>
        <taxon>Hypocreomycetidae</taxon>
        <taxon>Glomerellales</taxon>
        <taxon>Glomerellaceae</taxon>
        <taxon>Colletotrichum</taxon>
        <taxon>Colletotrichum acutatum species complex</taxon>
    </lineage>
</organism>
<reference evidence="1" key="1">
    <citation type="journal article" date="2021" name="Mol. Plant Microbe Interact.">
        <title>Complete Genome Sequence of the Plant-Pathogenic Fungus Colletotrichum lupini.</title>
        <authorList>
            <person name="Baroncelli R."/>
            <person name="Pensec F."/>
            <person name="Da Lio D."/>
            <person name="Boufleur T."/>
            <person name="Vicente I."/>
            <person name="Sarrocco S."/>
            <person name="Picot A."/>
            <person name="Baraldi E."/>
            <person name="Sukno S."/>
            <person name="Thon M."/>
            <person name="Le Floch G."/>
        </authorList>
    </citation>
    <scope>NUCLEOTIDE SEQUENCE</scope>
    <source>
        <strain evidence="1">IMI 504893</strain>
    </source>
</reference>
<dbReference type="GeneID" id="73344897"/>